<reference evidence="1" key="1">
    <citation type="submission" date="2020-05" db="EMBL/GenBank/DDBJ databases">
        <authorList>
            <person name="Chiriac C."/>
            <person name="Salcher M."/>
            <person name="Ghai R."/>
            <person name="Kavagutti S V."/>
        </authorList>
    </citation>
    <scope>NUCLEOTIDE SEQUENCE</scope>
</reference>
<name>A0A6J6QQ82_9ZZZZ</name>
<protein>
    <submittedName>
        <fullName evidence="1">Unannotated protein</fullName>
    </submittedName>
</protein>
<dbReference type="EMBL" id="CAEZYG010000071">
    <property type="protein sequence ID" value="CAB4711195.1"/>
    <property type="molecule type" value="Genomic_DNA"/>
</dbReference>
<organism evidence="1">
    <name type="scientific">freshwater metagenome</name>
    <dbReference type="NCBI Taxonomy" id="449393"/>
    <lineage>
        <taxon>unclassified sequences</taxon>
        <taxon>metagenomes</taxon>
        <taxon>ecological metagenomes</taxon>
    </lineage>
</organism>
<sequence length="51" mass="5781">MVDTDTSLKLINELGVLKRRQVIIAEIFEPLVDDCQHFTTLIVVREPNSGL</sequence>
<proteinExistence type="predicted"/>
<dbReference type="AlphaFoldDB" id="A0A6J6QQ82"/>
<accession>A0A6J6QQ82</accession>
<evidence type="ECO:0000313" key="1">
    <source>
        <dbReference type="EMBL" id="CAB4711195.1"/>
    </source>
</evidence>
<gene>
    <name evidence="1" type="ORF">UFOPK2657_00525</name>
</gene>